<keyword evidence="2" id="KW-0328">Glycosyltransferase</keyword>
<evidence type="ECO:0000256" key="7">
    <source>
        <dbReference type="ARBA" id="ARBA00023136"/>
    </source>
</evidence>
<dbReference type="SUPFAM" id="SSF53448">
    <property type="entry name" value="Nucleotide-diphospho-sugar transferases"/>
    <property type="match status" value="1"/>
</dbReference>
<name>A5FX62_ACICJ</name>
<dbReference type="PANTHER" id="PTHR48090">
    <property type="entry name" value="UNDECAPRENYL-PHOSPHATE 4-DEOXY-4-FORMAMIDO-L-ARABINOSE TRANSFERASE-RELATED"/>
    <property type="match status" value="1"/>
</dbReference>
<keyword evidence="5" id="KW-0448">Lipopolysaccharide biosynthesis</keyword>
<evidence type="ECO:0000256" key="5">
    <source>
        <dbReference type="ARBA" id="ARBA00022985"/>
    </source>
</evidence>
<proteinExistence type="predicted"/>
<evidence type="ECO:0000256" key="6">
    <source>
        <dbReference type="ARBA" id="ARBA00022989"/>
    </source>
</evidence>
<dbReference type="Pfam" id="PF00535">
    <property type="entry name" value="Glycos_transf_2"/>
    <property type="match status" value="1"/>
</dbReference>
<dbReference type="InterPro" id="IPR001173">
    <property type="entry name" value="Glyco_trans_2-like"/>
</dbReference>
<evidence type="ECO:0000256" key="2">
    <source>
        <dbReference type="ARBA" id="ARBA00022676"/>
    </source>
</evidence>
<dbReference type="STRING" id="349163.Acry_0976"/>
<dbReference type="CDD" id="cd04187">
    <property type="entry name" value="DPM1_like_bac"/>
    <property type="match status" value="1"/>
</dbReference>
<dbReference type="EMBL" id="CP000697">
    <property type="protein sequence ID" value="ABQ30194.1"/>
    <property type="molecule type" value="Genomic_DNA"/>
</dbReference>
<dbReference type="PANTHER" id="PTHR48090:SF3">
    <property type="entry name" value="UNDECAPRENYL-PHOSPHATE 4-DEOXY-4-FORMAMIDO-L-ARABINOSE TRANSFERASE"/>
    <property type="match status" value="1"/>
</dbReference>
<dbReference type="eggNOG" id="COG0463">
    <property type="taxonomic scope" value="Bacteria"/>
</dbReference>
<keyword evidence="4" id="KW-0812">Transmembrane</keyword>
<dbReference type="CAZy" id="GT2">
    <property type="family name" value="Glycosyltransferase Family 2"/>
</dbReference>
<keyword evidence="7" id="KW-0472">Membrane</keyword>
<dbReference type="AlphaFoldDB" id="A5FX62"/>
<evidence type="ECO:0000259" key="8">
    <source>
        <dbReference type="Pfam" id="PF00535"/>
    </source>
</evidence>
<dbReference type="HOGENOM" id="CLU_033536_11_0_5"/>
<evidence type="ECO:0000313" key="10">
    <source>
        <dbReference type="Proteomes" id="UP000000245"/>
    </source>
</evidence>
<evidence type="ECO:0000256" key="1">
    <source>
        <dbReference type="ARBA" id="ARBA00022475"/>
    </source>
</evidence>
<dbReference type="Gene3D" id="3.90.550.10">
    <property type="entry name" value="Spore Coat Polysaccharide Biosynthesis Protein SpsA, Chain A"/>
    <property type="match status" value="1"/>
</dbReference>
<reference evidence="9 10" key="1">
    <citation type="submission" date="2007-05" db="EMBL/GenBank/DDBJ databases">
        <title>Complete sequence of chromosome of Acidiphilium cryptum JF-5.</title>
        <authorList>
            <consortium name="US DOE Joint Genome Institute"/>
            <person name="Copeland A."/>
            <person name="Lucas S."/>
            <person name="Lapidus A."/>
            <person name="Barry K."/>
            <person name="Detter J.C."/>
            <person name="Glavina del Rio T."/>
            <person name="Hammon N."/>
            <person name="Israni S."/>
            <person name="Dalin E."/>
            <person name="Tice H."/>
            <person name="Pitluck S."/>
            <person name="Sims D."/>
            <person name="Brettin T."/>
            <person name="Bruce D."/>
            <person name="Han C."/>
            <person name="Schmutz J."/>
            <person name="Larimer F."/>
            <person name="Land M."/>
            <person name="Hauser L."/>
            <person name="Kyrpides N."/>
            <person name="Kim E."/>
            <person name="Magnuson T."/>
            <person name="Richardson P."/>
        </authorList>
    </citation>
    <scope>NUCLEOTIDE SEQUENCE [LARGE SCALE GENOMIC DNA]</scope>
    <source>
        <strain evidence="9 10">JF-5</strain>
    </source>
</reference>
<dbReference type="RefSeq" id="WP_011941899.1">
    <property type="nucleotide sequence ID" value="NC_009484.1"/>
</dbReference>
<dbReference type="Proteomes" id="UP000000245">
    <property type="component" value="Chromosome"/>
</dbReference>
<dbReference type="KEGG" id="acr:Acry_0976"/>
<feature type="domain" description="Glycosyltransferase 2-like" evidence="8">
    <location>
        <begin position="11"/>
        <end position="172"/>
    </location>
</feature>
<protein>
    <submittedName>
        <fullName evidence="9">Glycosyl transferase, family 2</fullName>
    </submittedName>
</protein>
<gene>
    <name evidence="9" type="ordered locus">Acry_0976</name>
</gene>
<dbReference type="InterPro" id="IPR050256">
    <property type="entry name" value="Glycosyltransferase_2"/>
</dbReference>
<dbReference type="InterPro" id="IPR029044">
    <property type="entry name" value="Nucleotide-diphossugar_trans"/>
</dbReference>
<keyword evidence="6" id="KW-1133">Transmembrane helix</keyword>
<sequence>MEPPPSHLLAVVVPVRDEAPNIPPLVAEFGTALAGIDHEIIFVDDGSTDDSQAVLAALAKERPEIRVLRHTGSFGQSAAILTGVTAANAVWIATIDGDGQNDPADIPDMLQRAWQEERPDEPVLVAGRRVRRKDSAMKRIASRIANGVRARVLHDGVPDSGCGLKLFRRSVFLGLPRFDHMHRFLPALFASIGGRTVLHPVAHRPRVAGRSHYGTWDRLRVGIVDLAGVAWLQRRACRPVLGAGGADAGSPASLEVAR</sequence>
<keyword evidence="10" id="KW-1185">Reference proteome</keyword>
<keyword evidence="1" id="KW-1003">Cell membrane</keyword>
<keyword evidence="3 9" id="KW-0808">Transferase</keyword>
<accession>A5FX62</accession>
<dbReference type="GO" id="GO:0009103">
    <property type="term" value="P:lipopolysaccharide biosynthetic process"/>
    <property type="evidence" value="ECO:0007669"/>
    <property type="project" value="UniProtKB-KW"/>
</dbReference>
<dbReference type="GO" id="GO:0005886">
    <property type="term" value="C:plasma membrane"/>
    <property type="evidence" value="ECO:0007669"/>
    <property type="project" value="TreeGrafter"/>
</dbReference>
<dbReference type="FunFam" id="3.90.550.10:FF:000170">
    <property type="entry name" value="Dolichol-phosphate mannosyltransferase"/>
    <property type="match status" value="1"/>
</dbReference>
<organism evidence="9 10">
    <name type="scientific">Acidiphilium cryptum (strain JF-5)</name>
    <dbReference type="NCBI Taxonomy" id="349163"/>
    <lineage>
        <taxon>Bacteria</taxon>
        <taxon>Pseudomonadati</taxon>
        <taxon>Pseudomonadota</taxon>
        <taxon>Alphaproteobacteria</taxon>
        <taxon>Acetobacterales</taxon>
        <taxon>Acidocellaceae</taxon>
        <taxon>Acidiphilium</taxon>
    </lineage>
</organism>
<dbReference type="GO" id="GO:0099621">
    <property type="term" value="F:undecaprenyl-phosphate 4-deoxy-4-formamido-L-arabinose transferase activity"/>
    <property type="evidence" value="ECO:0007669"/>
    <property type="project" value="TreeGrafter"/>
</dbReference>
<evidence type="ECO:0000256" key="4">
    <source>
        <dbReference type="ARBA" id="ARBA00022692"/>
    </source>
</evidence>
<evidence type="ECO:0000313" key="9">
    <source>
        <dbReference type="EMBL" id="ABQ30194.1"/>
    </source>
</evidence>
<evidence type="ECO:0000256" key="3">
    <source>
        <dbReference type="ARBA" id="ARBA00022679"/>
    </source>
</evidence>